<dbReference type="InterPro" id="IPR003010">
    <property type="entry name" value="C-N_Hydrolase"/>
</dbReference>
<feature type="domain" description="CN hydrolase" evidence="2">
    <location>
        <begin position="1"/>
        <end position="264"/>
    </location>
</feature>
<evidence type="ECO:0000313" key="4">
    <source>
        <dbReference type="Proteomes" id="UP001342314"/>
    </source>
</evidence>
<dbReference type="InterPro" id="IPR001110">
    <property type="entry name" value="UPF0012_CS"/>
</dbReference>
<sequence length="288" mass="31631">MLAAVGQICSTANVTHNANLCTSLIRRAAAQGVKLLYLPEAADFIADPEEVPRLSEPLESGEFVTKLREQAKKSGIWVGVTVHEKAKEDANKCYNTNVLIGDNGDIVQTYRKLHLLDVAQSGANGGIMQESKTTIAGKELPDPVSTPVGKVGMLTCYDLRFPEAALSLRRRGADIIAYPSAFTMKTGPPHWEALLRARAIENQAYVLAPAQIGEHSPSRQTYGHAMIIDPWGQICAQAADRPPKFPPDEKDVDAGLFVTADIDLDWVQEIRQEMPLWEQRRGEVYNIA</sequence>
<evidence type="ECO:0000256" key="1">
    <source>
        <dbReference type="ARBA" id="ARBA00022801"/>
    </source>
</evidence>
<proteinExistence type="predicted"/>
<dbReference type="CDD" id="cd07572">
    <property type="entry name" value="nit"/>
    <property type="match status" value="1"/>
</dbReference>
<evidence type="ECO:0000259" key="2">
    <source>
        <dbReference type="PROSITE" id="PS50263"/>
    </source>
</evidence>
<name>A0AAV5GPL6_9BASI</name>
<dbReference type="PANTHER" id="PTHR23088:SF27">
    <property type="entry name" value="DEAMINATED GLUTATHIONE AMIDASE"/>
    <property type="match status" value="1"/>
</dbReference>
<reference evidence="3 4" key="1">
    <citation type="submission" date="2021-12" db="EMBL/GenBank/DDBJ databases">
        <title>High titer production of polyol ester of fatty acids by Rhodotorula paludigena BS15 towards product separation-free biomass refinery.</title>
        <authorList>
            <person name="Mano J."/>
            <person name="Ono H."/>
            <person name="Tanaka T."/>
            <person name="Naito K."/>
            <person name="Sushida H."/>
            <person name="Ike M."/>
            <person name="Tokuyasu K."/>
            <person name="Kitaoka M."/>
        </authorList>
    </citation>
    <scope>NUCLEOTIDE SEQUENCE [LARGE SCALE GENOMIC DNA]</scope>
    <source>
        <strain evidence="3 4">BS15</strain>
    </source>
</reference>
<dbReference type="EMBL" id="BQKY01000010">
    <property type="protein sequence ID" value="GJN92098.1"/>
    <property type="molecule type" value="Genomic_DNA"/>
</dbReference>
<keyword evidence="1" id="KW-0378">Hydrolase</keyword>
<evidence type="ECO:0000313" key="3">
    <source>
        <dbReference type="EMBL" id="GJN92098.1"/>
    </source>
</evidence>
<accession>A0AAV5GPL6</accession>
<dbReference type="Proteomes" id="UP001342314">
    <property type="component" value="Unassembled WGS sequence"/>
</dbReference>
<protein>
    <recommendedName>
        <fullName evidence="2">CN hydrolase domain-containing protein</fullName>
    </recommendedName>
</protein>
<dbReference type="AlphaFoldDB" id="A0AAV5GPL6"/>
<dbReference type="PROSITE" id="PS50263">
    <property type="entry name" value="CN_HYDROLASE"/>
    <property type="match status" value="1"/>
</dbReference>
<gene>
    <name evidence="3" type="ORF">Rhopal_005127-T1</name>
</gene>
<comment type="caution">
    <text evidence="3">The sequence shown here is derived from an EMBL/GenBank/DDBJ whole genome shotgun (WGS) entry which is preliminary data.</text>
</comment>
<dbReference type="InterPro" id="IPR045254">
    <property type="entry name" value="Nit1/2_C-N_Hydrolase"/>
</dbReference>
<dbReference type="Gene3D" id="3.60.110.10">
    <property type="entry name" value="Carbon-nitrogen hydrolase"/>
    <property type="match status" value="1"/>
</dbReference>
<dbReference type="PROSITE" id="PS01227">
    <property type="entry name" value="UPF0012"/>
    <property type="match status" value="1"/>
</dbReference>
<dbReference type="PANTHER" id="PTHR23088">
    <property type="entry name" value="NITRILASE-RELATED"/>
    <property type="match status" value="1"/>
</dbReference>
<keyword evidence="4" id="KW-1185">Reference proteome</keyword>
<dbReference type="Pfam" id="PF00795">
    <property type="entry name" value="CN_hydrolase"/>
    <property type="match status" value="1"/>
</dbReference>
<dbReference type="GO" id="GO:0016811">
    <property type="term" value="F:hydrolase activity, acting on carbon-nitrogen (but not peptide) bonds, in linear amides"/>
    <property type="evidence" value="ECO:0007669"/>
    <property type="project" value="InterPro"/>
</dbReference>
<organism evidence="3 4">
    <name type="scientific">Rhodotorula paludigena</name>
    <dbReference type="NCBI Taxonomy" id="86838"/>
    <lineage>
        <taxon>Eukaryota</taxon>
        <taxon>Fungi</taxon>
        <taxon>Dikarya</taxon>
        <taxon>Basidiomycota</taxon>
        <taxon>Pucciniomycotina</taxon>
        <taxon>Microbotryomycetes</taxon>
        <taxon>Sporidiobolales</taxon>
        <taxon>Sporidiobolaceae</taxon>
        <taxon>Rhodotorula</taxon>
    </lineage>
</organism>
<dbReference type="InterPro" id="IPR036526">
    <property type="entry name" value="C-N_Hydrolase_sf"/>
</dbReference>
<dbReference type="SUPFAM" id="SSF56317">
    <property type="entry name" value="Carbon-nitrogen hydrolase"/>
    <property type="match status" value="1"/>
</dbReference>